<dbReference type="Proteomes" id="UP000259030">
    <property type="component" value="Chromosome"/>
</dbReference>
<evidence type="ECO:0000313" key="1">
    <source>
        <dbReference type="EMBL" id="ASN81378.1"/>
    </source>
</evidence>
<dbReference type="KEGG" id="dfc:DFI_10485"/>
<keyword evidence="2" id="KW-1185">Reference proteome</keyword>
<evidence type="ECO:0000313" key="2">
    <source>
        <dbReference type="Proteomes" id="UP000259030"/>
    </source>
</evidence>
<sequence>MYLLTPRPLGPDLLAHYEPPGVRLWRPDPAWIPHLVRALPHGGLYEVASSKGCGCGFEGLAYLEPLDDEVRQWRSEMTALQNLIEVVLREHVEVTLCTGWDFLTSAEPVRVPVRDLAGQVFDEEDLVTLIVSR</sequence>
<accession>A0A221SXK9</accession>
<dbReference type="AlphaFoldDB" id="A0A221SXK9"/>
<reference evidence="1 2" key="1">
    <citation type="submission" date="2017-05" db="EMBL/GenBank/DDBJ databases">
        <title>The complete genome sequence of Deinococcus ficus isolated from the rhizosphere of the Ficus religiosa L. in Taiwan.</title>
        <authorList>
            <person name="Wu K.-M."/>
            <person name="Liao T.-L."/>
            <person name="Liu Y.-M."/>
            <person name="Young C.-C."/>
            <person name="Tsai S.-F."/>
        </authorList>
    </citation>
    <scope>NUCLEOTIDE SEQUENCE [LARGE SCALE GENOMIC DNA]</scope>
    <source>
        <strain evidence="1 2">CC-FR2-10</strain>
    </source>
</reference>
<organism evidence="1 2">
    <name type="scientific">Deinococcus ficus</name>
    <dbReference type="NCBI Taxonomy" id="317577"/>
    <lineage>
        <taxon>Bacteria</taxon>
        <taxon>Thermotogati</taxon>
        <taxon>Deinococcota</taxon>
        <taxon>Deinococci</taxon>
        <taxon>Deinococcales</taxon>
        <taxon>Deinococcaceae</taxon>
        <taxon>Deinococcus</taxon>
    </lineage>
</organism>
<proteinExistence type="predicted"/>
<protein>
    <submittedName>
        <fullName evidence="1">Uncharacterized protein</fullName>
    </submittedName>
</protein>
<gene>
    <name evidence="1" type="ORF">DFI_10485</name>
</gene>
<name>A0A221SXK9_9DEIO</name>
<dbReference type="EMBL" id="CP021081">
    <property type="protein sequence ID" value="ASN81378.1"/>
    <property type="molecule type" value="Genomic_DNA"/>
</dbReference>